<dbReference type="Proteomes" id="UP000321548">
    <property type="component" value="Unassembled WGS sequence"/>
</dbReference>
<feature type="compositionally biased region" description="Polar residues" evidence="1">
    <location>
        <begin position="145"/>
        <end position="155"/>
    </location>
</feature>
<name>A0A5C8P1E7_9BURK</name>
<evidence type="ECO:0000256" key="1">
    <source>
        <dbReference type="SAM" id="MobiDB-lite"/>
    </source>
</evidence>
<proteinExistence type="predicted"/>
<keyword evidence="2" id="KW-1133">Transmembrane helix</keyword>
<keyword evidence="4" id="KW-1185">Reference proteome</keyword>
<dbReference type="EMBL" id="VDUY01000002">
    <property type="protein sequence ID" value="TXL67076.1"/>
    <property type="molecule type" value="Genomic_DNA"/>
</dbReference>
<feature type="transmembrane region" description="Helical" evidence="2">
    <location>
        <begin position="51"/>
        <end position="72"/>
    </location>
</feature>
<protein>
    <submittedName>
        <fullName evidence="3">Uncharacterized protein</fullName>
    </submittedName>
</protein>
<dbReference type="AlphaFoldDB" id="A0A5C8P1E7"/>
<feature type="region of interest" description="Disordered" evidence="1">
    <location>
        <begin position="119"/>
        <end position="164"/>
    </location>
</feature>
<keyword evidence="2" id="KW-0812">Transmembrane</keyword>
<comment type="caution">
    <text evidence="3">The sequence shown here is derived from an EMBL/GenBank/DDBJ whole genome shotgun (WGS) entry which is preliminary data.</text>
</comment>
<feature type="transmembrane region" description="Helical" evidence="2">
    <location>
        <begin position="28"/>
        <end position="45"/>
    </location>
</feature>
<accession>A0A5C8P1E7</accession>
<sequence length="183" mass="19547">MPDSTVVATALLYAAPVLIVGLATRKGWLVVLTALAVAAFGLLAGDPRYLLADLAAVLIVLVIALLPGGRSLHRRAGTSRPGTRHKEARSRRWSWAWDALGIVVVGWVLFQTWKVEPPPGPSPRAAQQLRGVDASTAGRDDSRAPQGTGSVQSQPVRLPRDRDLRHCLDLGSPDAIRACAERG</sequence>
<dbReference type="RefSeq" id="WP_147703325.1">
    <property type="nucleotide sequence ID" value="NZ_VDUY01000002.1"/>
</dbReference>
<evidence type="ECO:0000313" key="4">
    <source>
        <dbReference type="Proteomes" id="UP000321548"/>
    </source>
</evidence>
<feature type="transmembrane region" description="Helical" evidence="2">
    <location>
        <begin position="6"/>
        <end position="23"/>
    </location>
</feature>
<feature type="transmembrane region" description="Helical" evidence="2">
    <location>
        <begin position="93"/>
        <end position="113"/>
    </location>
</feature>
<organism evidence="3 4">
    <name type="scientific">Zeimonas arvi</name>
    <dbReference type="NCBI Taxonomy" id="2498847"/>
    <lineage>
        <taxon>Bacteria</taxon>
        <taxon>Pseudomonadati</taxon>
        <taxon>Pseudomonadota</taxon>
        <taxon>Betaproteobacteria</taxon>
        <taxon>Burkholderiales</taxon>
        <taxon>Burkholderiaceae</taxon>
        <taxon>Zeimonas</taxon>
    </lineage>
</organism>
<evidence type="ECO:0000313" key="3">
    <source>
        <dbReference type="EMBL" id="TXL67076.1"/>
    </source>
</evidence>
<gene>
    <name evidence="3" type="ORF">FHP08_05515</name>
</gene>
<evidence type="ECO:0000256" key="2">
    <source>
        <dbReference type="SAM" id="Phobius"/>
    </source>
</evidence>
<keyword evidence="2" id="KW-0472">Membrane</keyword>
<reference evidence="3 4" key="1">
    <citation type="submission" date="2019-06" db="EMBL/GenBank/DDBJ databases">
        <title>Quisquiliibacterium sp. nov., isolated from a maize field.</title>
        <authorList>
            <person name="Lin S.-Y."/>
            <person name="Tsai C.-F."/>
            <person name="Young C.-C."/>
        </authorList>
    </citation>
    <scope>NUCLEOTIDE SEQUENCE [LARGE SCALE GENOMIC DNA]</scope>
    <source>
        <strain evidence="3 4">CC-CFT501</strain>
    </source>
</reference>